<evidence type="ECO:0000256" key="1">
    <source>
        <dbReference type="ARBA" id="ARBA00007249"/>
    </source>
</evidence>
<evidence type="ECO:0000256" key="4">
    <source>
        <dbReference type="ARBA" id="ARBA00022768"/>
    </source>
</evidence>
<dbReference type="InterPro" id="IPR050055">
    <property type="entry name" value="EF-Tu_GTPase"/>
</dbReference>
<dbReference type="GO" id="GO:0003924">
    <property type="term" value="F:GTPase activity"/>
    <property type="evidence" value="ECO:0007669"/>
    <property type="project" value="UniProtKB-UniRule"/>
</dbReference>
<dbReference type="GO" id="GO:0000287">
    <property type="term" value="F:magnesium ion binding"/>
    <property type="evidence" value="ECO:0007669"/>
    <property type="project" value="UniProtKB-UniRule"/>
</dbReference>
<keyword evidence="6 10" id="KW-0460">Magnesium</keyword>
<dbReference type="Gene3D" id="3.40.50.300">
    <property type="entry name" value="P-loop containing nucleotide triphosphate hydrolases"/>
    <property type="match status" value="1"/>
</dbReference>
<dbReference type="InterPro" id="IPR009001">
    <property type="entry name" value="Transl_elong_EF1A/Init_IF2_C"/>
</dbReference>
<dbReference type="CDD" id="cd03707">
    <property type="entry name" value="EFTU_III"/>
    <property type="match status" value="1"/>
</dbReference>
<dbReference type="HAMAP" id="MF_00118_B">
    <property type="entry name" value="EF_Tu_B"/>
    <property type="match status" value="1"/>
</dbReference>
<dbReference type="RefSeq" id="WP_007410400.1">
    <property type="nucleotide sequence ID" value="NZ_AP018402.1"/>
</dbReference>
<evidence type="ECO:0000256" key="5">
    <source>
        <dbReference type="ARBA" id="ARBA00022801"/>
    </source>
</evidence>
<keyword evidence="7 10" id="KW-0648">Protein biosynthesis</keyword>
<dbReference type="SUPFAM" id="SSF50465">
    <property type="entry name" value="EF-Tu/eEF-1alpha/eIF2-gamma C-terminal domain"/>
    <property type="match status" value="1"/>
</dbReference>
<dbReference type="SUPFAM" id="SSF50447">
    <property type="entry name" value="Translation proteins"/>
    <property type="match status" value="1"/>
</dbReference>
<dbReference type="InterPro" id="IPR009000">
    <property type="entry name" value="Transl_B-barrel_sf"/>
</dbReference>
<dbReference type="PANTHER" id="PTHR43721">
    <property type="entry name" value="ELONGATION FACTOR TU-RELATED"/>
    <property type="match status" value="1"/>
</dbReference>
<protein>
    <recommendedName>
        <fullName evidence="9 10">Elongation factor Tu</fullName>
        <shortName evidence="10">EF-Tu</shortName>
        <ecNumber evidence="10">3.6.5.3</ecNumber>
    </recommendedName>
</protein>
<evidence type="ECO:0000313" key="14">
    <source>
        <dbReference type="Proteomes" id="UP000250069"/>
    </source>
</evidence>
<dbReference type="NCBIfam" id="NF009373">
    <property type="entry name" value="PRK12736.1"/>
    <property type="match status" value="1"/>
</dbReference>
<evidence type="ECO:0000256" key="2">
    <source>
        <dbReference type="ARBA" id="ARBA00022490"/>
    </source>
</evidence>
<dbReference type="Pfam" id="PF03143">
    <property type="entry name" value="GTP_EFTU_D3"/>
    <property type="match status" value="1"/>
</dbReference>
<feature type="binding site" evidence="10">
    <location>
        <begin position="82"/>
        <end position="86"/>
    </location>
    <ligand>
        <name>GTP</name>
        <dbReference type="ChEBI" id="CHEBI:37565"/>
    </ligand>
</feature>
<dbReference type="InterPro" id="IPR000795">
    <property type="entry name" value="T_Tr_GTP-bd_dom"/>
</dbReference>
<dbReference type="InterPro" id="IPR005225">
    <property type="entry name" value="Small_GTP-bd"/>
</dbReference>
<keyword evidence="2 10" id="KW-0963">Cytoplasm</keyword>
<keyword evidence="3 10" id="KW-0547">Nucleotide-binding</keyword>
<name>A0A1D9PGA9_BACVE</name>
<comment type="subcellular location">
    <subcellularLocation>
        <location evidence="10">Cytoplasm</location>
    </subcellularLocation>
</comment>
<dbReference type="InterPro" id="IPR004541">
    <property type="entry name" value="Transl_elong_EFTu/EF1A_bac/org"/>
</dbReference>
<dbReference type="SMR" id="A0A1D9PGA9"/>
<evidence type="ECO:0000256" key="9">
    <source>
        <dbReference type="ARBA" id="ARBA00029554"/>
    </source>
</evidence>
<keyword evidence="10" id="KW-0479">Metal-binding</keyword>
<evidence type="ECO:0000313" key="12">
    <source>
        <dbReference type="EMBL" id="AWX70653.1"/>
    </source>
</evidence>
<dbReference type="OMA" id="KTHANIG"/>
<dbReference type="GO" id="GO:0005525">
    <property type="term" value="F:GTP binding"/>
    <property type="evidence" value="ECO:0007669"/>
    <property type="project" value="UniProtKB-UniRule"/>
</dbReference>
<evidence type="ECO:0000256" key="10">
    <source>
        <dbReference type="HAMAP-Rule" id="MF_00118"/>
    </source>
</evidence>
<feature type="binding site" evidence="10">
    <location>
        <begin position="137"/>
        <end position="140"/>
    </location>
    <ligand>
        <name>GTP</name>
        <dbReference type="ChEBI" id="CHEBI:37565"/>
    </ligand>
</feature>
<feature type="domain" description="Tr-type G" evidence="11">
    <location>
        <begin position="10"/>
        <end position="205"/>
    </location>
</feature>
<comment type="similarity">
    <text evidence="1 10">Belongs to the TRAFAC class translation factor GTPase superfamily. Classic translation factor GTPase family. EF-Tu/EF-1A subfamily.</text>
</comment>
<dbReference type="NCBIfam" id="NF000766">
    <property type="entry name" value="PRK00049.1"/>
    <property type="match status" value="1"/>
</dbReference>
<dbReference type="InterPro" id="IPR041709">
    <property type="entry name" value="EF-Tu_GTP-bd"/>
</dbReference>
<dbReference type="NCBIfam" id="NF009372">
    <property type="entry name" value="PRK12735.1"/>
    <property type="match status" value="1"/>
</dbReference>
<dbReference type="GO" id="GO:0003746">
    <property type="term" value="F:translation elongation factor activity"/>
    <property type="evidence" value="ECO:0007669"/>
    <property type="project" value="UniProtKB-UniRule"/>
</dbReference>
<sequence>MAKEKFDRSKSHANIGTIGHVDHGKTTLTAAISTVLHKKSGKGTAMAYDQIDGAPEERERGITISTAHVEYETDTRHYAHVDCPGHADYVKNMITGAAQMDGAILVVSAADGPMPQTREHILLSKNVGVPYIVVFLNKCDMVDDEELLELVEMEVRDLLSEYDFPGDDVPVVKGSALKALEGDAEYEEKILELMAAVDEYIPTPERDTDKPFMMPVEDVFSITGRGTVATGRVERGQVKVGDEVEIIGLQEENSKTTVTGVEMFRKLLDYAEAGDNIGALLRGVAREDIQRGQVLAKPGTITPHSKFKAEVYVLSKEEGGRHTPFFSNYRPQFYFRTTDVTGIINLPEGVEMVMPGDNTEMIVELISTIAIEEGTRFSIREGGRTVGSGVVSTITE</sequence>
<dbReference type="PRINTS" id="PR00315">
    <property type="entry name" value="ELONGATNFCT"/>
</dbReference>
<keyword evidence="4 10" id="KW-0251">Elongation factor</keyword>
<dbReference type="PROSITE" id="PS51722">
    <property type="entry name" value="G_TR_2"/>
    <property type="match status" value="1"/>
</dbReference>
<dbReference type="FunFam" id="3.40.50.300:FF:000003">
    <property type="entry name" value="Elongation factor Tu"/>
    <property type="match status" value="1"/>
</dbReference>
<dbReference type="PANTHER" id="PTHR43721:SF22">
    <property type="entry name" value="ELONGATION FACTOR TU, MITOCHONDRIAL"/>
    <property type="match status" value="1"/>
</dbReference>
<organism evidence="13 15">
    <name type="scientific">Bacillus velezensis</name>
    <dbReference type="NCBI Taxonomy" id="492670"/>
    <lineage>
        <taxon>Bacteria</taxon>
        <taxon>Bacillati</taxon>
        <taxon>Bacillota</taxon>
        <taxon>Bacilli</taxon>
        <taxon>Bacillales</taxon>
        <taxon>Bacillaceae</taxon>
        <taxon>Bacillus</taxon>
        <taxon>Bacillus amyloliquefaciens group</taxon>
    </lineage>
</organism>
<dbReference type="CDD" id="cd03697">
    <property type="entry name" value="EFTU_II"/>
    <property type="match status" value="1"/>
</dbReference>
<dbReference type="InterPro" id="IPR031157">
    <property type="entry name" value="G_TR_CS"/>
</dbReference>
<comment type="function">
    <text evidence="10">GTP hydrolase that promotes the GTP-dependent binding of aminoacyl-tRNA to the A-site of ribosomes during protein biosynthesis.</text>
</comment>
<dbReference type="GeneID" id="93079277"/>
<dbReference type="KEGG" id="bmp:NG74_00137"/>
<evidence type="ECO:0000256" key="8">
    <source>
        <dbReference type="ARBA" id="ARBA00023134"/>
    </source>
</evidence>
<reference evidence="12 14" key="1">
    <citation type="submission" date="2018-06" db="EMBL/GenBank/DDBJ databases">
        <title>Complete Genome Sequence of Bacillus velezensis DSYZ, a Plant Growth-Promoting Rhizobacterium with Antifungal Activity.</title>
        <authorList>
            <person name="Du B."/>
            <person name="Ding Y."/>
            <person name="Liu K."/>
            <person name="Yao L."/>
            <person name="Wang C."/>
            <person name="Li H."/>
            <person name="Liu H."/>
        </authorList>
    </citation>
    <scope>NUCLEOTIDE SEQUENCE [LARGE SCALE GENOMIC DNA]</scope>
    <source>
        <strain evidence="12 14">DSYZ</strain>
    </source>
</reference>
<reference evidence="15" key="3">
    <citation type="submission" date="2020-10" db="EMBL/GenBank/DDBJ databases">
        <title>Complete genome sequence of Bacillus velezensis NST6.</title>
        <authorList>
            <person name="Choi J."/>
        </authorList>
    </citation>
    <scope>NUCLEOTIDE SEQUENCE [LARGE SCALE GENOMIC DNA]</scope>
    <source>
        <strain evidence="15">NST6</strain>
    </source>
</reference>
<dbReference type="PROSITE" id="PS00301">
    <property type="entry name" value="G_TR_1"/>
    <property type="match status" value="1"/>
</dbReference>
<dbReference type="STRING" id="1155777.BANAU_0112"/>
<dbReference type="Proteomes" id="UP000250069">
    <property type="component" value="Chromosome"/>
</dbReference>
<dbReference type="EMBL" id="CP030150">
    <property type="protein sequence ID" value="AWX70653.1"/>
    <property type="molecule type" value="Genomic_DNA"/>
</dbReference>
<dbReference type="EC" id="3.6.5.3" evidence="10"/>
<evidence type="ECO:0000256" key="7">
    <source>
        <dbReference type="ARBA" id="ARBA00022917"/>
    </source>
</evidence>
<dbReference type="InterPro" id="IPR027417">
    <property type="entry name" value="P-loop_NTPase"/>
</dbReference>
<dbReference type="Proteomes" id="UP000587477">
    <property type="component" value="Chromosome"/>
</dbReference>
<evidence type="ECO:0000256" key="3">
    <source>
        <dbReference type="ARBA" id="ARBA00022741"/>
    </source>
</evidence>
<evidence type="ECO:0000313" key="13">
    <source>
        <dbReference type="EMBL" id="QOY26568.1"/>
    </source>
</evidence>
<dbReference type="FunFam" id="2.40.30.10:FF:000001">
    <property type="entry name" value="Elongation factor Tu"/>
    <property type="match status" value="1"/>
</dbReference>
<keyword evidence="8 10" id="KW-0342">GTP-binding</keyword>
<accession>A0A2D3DJW9</accession>
<keyword evidence="5 10" id="KW-0378">Hydrolase</keyword>
<dbReference type="InterPro" id="IPR004161">
    <property type="entry name" value="EFTu-like_2"/>
</dbReference>
<feature type="binding site" evidence="10">
    <location>
        <begin position="19"/>
        <end position="26"/>
    </location>
    <ligand>
        <name>GTP</name>
        <dbReference type="ChEBI" id="CHEBI:37565"/>
    </ligand>
</feature>
<evidence type="ECO:0000313" key="15">
    <source>
        <dbReference type="Proteomes" id="UP000587477"/>
    </source>
</evidence>
<dbReference type="SUPFAM" id="SSF52540">
    <property type="entry name" value="P-loop containing nucleoside triphosphate hydrolases"/>
    <property type="match status" value="1"/>
</dbReference>
<accession>A0A1D9PGA9</accession>
<gene>
    <name evidence="10 13" type="primary">tuf</name>
    <name evidence="13" type="ORF">BACVE_001547</name>
    <name evidence="12" type="ORF">BVDSYZ_00720</name>
</gene>
<dbReference type="InterPro" id="IPR004160">
    <property type="entry name" value="Transl_elong_EFTu/EF1A_C"/>
</dbReference>
<dbReference type="NCBIfam" id="TIGR00485">
    <property type="entry name" value="EF-Tu"/>
    <property type="match status" value="1"/>
</dbReference>
<dbReference type="EMBL" id="CP063687">
    <property type="protein sequence ID" value="QOY26568.1"/>
    <property type="molecule type" value="Genomic_DNA"/>
</dbReference>
<dbReference type="Pfam" id="PF00009">
    <property type="entry name" value="GTP_EFTU"/>
    <property type="match status" value="1"/>
</dbReference>
<proteinExistence type="inferred from homology"/>
<comment type="catalytic activity">
    <reaction evidence="10">
        <text>GTP + H2O = GDP + phosphate + H(+)</text>
        <dbReference type="Rhea" id="RHEA:19669"/>
        <dbReference type="ChEBI" id="CHEBI:15377"/>
        <dbReference type="ChEBI" id="CHEBI:15378"/>
        <dbReference type="ChEBI" id="CHEBI:37565"/>
        <dbReference type="ChEBI" id="CHEBI:43474"/>
        <dbReference type="ChEBI" id="CHEBI:58189"/>
        <dbReference type="EC" id="3.6.5.3"/>
    </reaction>
</comment>
<dbReference type="NCBIfam" id="TIGR00231">
    <property type="entry name" value="small_GTP"/>
    <property type="match status" value="1"/>
</dbReference>
<evidence type="ECO:0000259" key="11">
    <source>
        <dbReference type="PROSITE" id="PS51722"/>
    </source>
</evidence>
<dbReference type="CDD" id="cd01884">
    <property type="entry name" value="EF_Tu"/>
    <property type="match status" value="1"/>
</dbReference>
<dbReference type="Gene3D" id="2.40.30.10">
    <property type="entry name" value="Translation factors"/>
    <property type="match status" value="2"/>
</dbReference>
<reference evidence="13" key="2">
    <citation type="journal article" date="2020" name="Genomics">
        <title>Complete genome sequence of Bacillus velezensis NST6 and comparison with the species belonging to operational group B. amyloliquefaciens.</title>
        <authorList>
            <person name="Choi J."/>
            <person name="Nam J."/>
            <person name="Seo M.H."/>
        </authorList>
    </citation>
    <scope>NUCLEOTIDE SEQUENCE</scope>
    <source>
        <strain evidence="13">NST6</strain>
    </source>
</reference>
<dbReference type="InterPro" id="IPR033720">
    <property type="entry name" value="EFTU_2"/>
</dbReference>
<dbReference type="GO" id="GO:0005829">
    <property type="term" value="C:cytosol"/>
    <property type="evidence" value="ECO:0007669"/>
    <property type="project" value="TreeGrafter"/>
</dbReference>
<dbReference type="Pfam" id="PF03144">
    <property type="entry name" value="GTP_EFTU_D2"/>
    <property type="match status" value="1"/>
</dbReference>
<evidence type="ECO:0000256" key="6">
    <source>
        <dbReference type="ARBA" id="ARBA00022842"/>
    </source>
</evidence>
<feature type="binding site" evidence="10">
    <location>
        <position position="26"/>
    </location>
    <ligand>
        <name>Mg(2+)</name>
        <dbReference type="ChEBI" id="CHEBI:18420"/>
    </ligand>
</feature>
<comment type="subunit">
    <text evidence="10">Monomer.</text>
</comment>
<dbReference type="AlphaFoldDB" id="A0A1D9PGA9"/>